<evidence type="ECO:0000256" key="1">
    <source>
        <dbReference type="ARBA" id="ARBA00022801"/>
    </source>
</evidence>
<dbReference type="Gene3D" id="3.90.79.10">
    <property type="entry name" value="Nucleoside Triphosphate Pyrophosphohydrolase"/>
    <property type="match status" value="1"/>
</dbReference>
<dbReference type="GO" id="GO:0006754">
    <property type="term" value="P:ATP biosynthetic process"/>
    <property type="evidence" value="ECO:0007669"/>
    <property type="project" value="TreeGrafter"/>
</dbReference>
<feature type="compositionally biased region" description="Basic and acidic residues" evidence="2">
    <location>
        <begin position="285"/>
        <end position="294"/>
    </location>
</feature>
<evidence type="ECO:0000259" key="3">
    <source>
        <dbReference type="PROSITE" id="PS51462"/>
    </source>
</evidence>
<dbReference type="EC" id="3.6.1.55" evidence="4"/>
<keyword evidence="5" id="KW-1185">Reference proteome</keyword>
<dbReference type="SMART" id="SM00855">
    <property type="entry name" value="PGAM"/>
    <property type="match status" value="1"/>
</dbReference>
<feature type="domain" description="Nudix hydrolase" evidence="3">
    <location>
        <begin position="6"/>
        <end position="130"/>
    </location>
</feature>
<dbReference type="PROSITE" id="PS51462">
    <property type="entry name" value="NUDIX"/>
    <property type="match status" value="1"/>
</dbReference>
<dbReference type="EMBL" id="JACBZS010000001">
    <property type="protein sequence ID" value="NYI71527.1"/>
    <property type="molecule type" value="Genomic_DNA"/>
</dbReference>
<evidence type="ECO:0000313" key="4">
    <source>
        <dbReference type="EMBL" id="NYI71527.1"/>
    </source>
</evidence>
<dbReference type="Pfam" id="PF00293">
    <property type="entry name" value="NUDIX"/>
    <property type="match status" value="1"/>
</dbReference>
<reference evidence="4 5" key="1">
    <citation type="submission" date="2020-07" db="EMBL/GenBank/DDBJ databases">
        <title>Sequencing the genomes of 1000 actinobacteria strains.</title>
        <authorList>
            <person name="Klenk H.-P."/>
        </authorList>
    </citation>
    <scope>NUCLEOTIDE SEQUENCE [LARGE SCALE GENOMIC DNA]</scope>
    <source>
        <strain evidence="4 5">DSM 103164</strain>
    </source>
</reference>
<dbReference type="PANTHER" id="PTHR21340">
    <property type="entry name" value="DIADENOSINE 5,5-P1,P4-TETRAPHOSPHATE PYROPHOSPHOHYDROLASE MUTT"/>
    <property type="match status" value="1"/>
</dbReference>
<proteinExistence type="predicted"/>
<dbReference type="PROSITE" id="PS00893">
    <property type="entry name" value="NUDIX_BOX"/>
    <property type="match status" value="1"/>
</dbReference>
<dbReference type="SUPFAM" id="SSF53254">
    <property type="entry name" value="Phosphoglycerate mutase-like"/>
    <property type="match status" value="1"/>
</dbReference>
<accession>A0A7Z0ILH2</accession>
<dbReference type="AlphaFoldDB" id="A0A7Z0ILH2"/>
<evidence type="ECO:0000256" key="2">
    <source>
        <dbReference type="SAM" id="MobiDB-lite"/>
    </source>
</evidence>
<name>A0A7Z0ILH2_9ACTN</name>
<organism evidence="4 5">
    <name type="scientific">Naumannella cuiyingiana</name>
    <dbReference type="NCBI Taxonomy" id="1347891"/>
    <lineage>
        <taxon>Bacteria</taxon>
        <taxon>Bacillati</taxon>
        <taxon>Actinomycetota</taxon>
        <taxon>Actinomycetes</taxon>
        <taxon>Propionibacteriales</taxon>
        <taxon>Propionibacteriaceae</taxon>
        <taxon>Naumannella</taxon>
    </lineage>
</organism>
<dbReference type="InterPro" id="IPR000086">
    <property type="entry name" value="NUDIX_hydrolase_dom"/>
</dbReference>
<protein>
    <submittedName>
        <fullName evidence="4">8-oxo-dGTP diphosphatase</fullName>
        <ecNumber evidence="4">3.6.1.55</ecNumber>
    </submittedName>
</protein>
<dbReference type="InterPro" id="IPR013078">
    <property type="entry name" value="His_Pase_superF_clade-1"/>
</dbReference>
<dbReference type="CDD" id="cd03673">
    <property type="entry name" value="NUDIX_Ap6A_hydrolase"/>
    <property type="match status" value="1"/>
</dbReference>
<dbReference type="RefSeq" id="WP_179445339.1">
    <property type="nucleotide sequence ID" value="NZ_JACBZS010000001.1"/>
</dbReference>
<dbReference type="GO" id="GO:0006167">
    <property type="term" value="P:AMP biosynthetic process"/>
    <property type="evidence" value="ECO:0007669"/>
    <property type="project" value="TreeGrafter"/>
</dbReference>
<dbReference type="GO" id="GO:0004081">
    <property type="term" value="F:bis(5'-nucleosyl)-tetraphosphatase (asymmetrical) activity"/>
    <property type="evidence" value="ECO:0007669"/>
    <property type="project" value="TreeGrafter"/>
</dbReference>
<keyword evidence="1 4" id="KW-0378">Hydrolase</keyword>
<dbReference type="InterPro" id="IPR029033">
    <property type="entry name" value="His_PPase_superfam"/>
</dbReference>
<dbReference type="SUPFAM" id="SSF55811">
    <property type="entry name" value="Nudix"/>
    <property type="match status" value="1"/>
</dbReference>
<dbReference type="CDD" id="cd07067">
    <property type="entry name" value="HP_PGM_like"/>
    <property type="match status" value="1"/>
</dbReference>
<dbReference type="Pfam" id="PF00300">
    <property type="entry name" value="His_Phos_1"/>
    <property type="match status" value="1"/>
</dbReference>
<dbReference type="GO" id="GO:0035539">
    <property type="term" value="F:8-oxo-7,8-dihydrodeoxyguanosine triphosphate pyrophosphatase activity"/>
    <property type="evidence" value="ECO:0007669"/>
    <property type="project" value="UniProtKB-EC"/>
</dbReference>
<dbReference type="InterPro" id="IPR051325">
    <property type="entry name" value="Nudix_hydrolase_domain"/>
</dbReference>
<gene>
    <name evidence="4" type="ORF">GGQ54_002087</name>
</gene>
<dbReference type="PANTHER" id="PTHR21340:SF0">
    <property type="entry name" value="BIS(5'-NUCLEOSYL)-TETRAPHOSPHATASE [ASYMMETRICAL]"/>
    <property type="match status" value="1"/>
</dbReference>
<dbReference type="InterPro" id="IPR015797">
    <property type="entry name" value="NUDIX_hydrolase-like_dom_sf"/>
</dbReference>
<sequence length="294" mass="31046">MSGSGRKILAAGAAVFDSSGRVLVIHRPGHADITLPKGKLERGEHPAVAAVREVAEETGAIVALEAQLPTVHYPTPAGPKSVDWWRARLLEQRPRTPDDEVDRAWWLSPAEAARELTHDSDRQTLAAALAAGPGPALIVLRHGKALARKAWDGTDLARPLAPAGQRQADTLADVLAAYGVRTVISSPAERCVATVRPYASRHGLRIALPAGLTEPCGERDPAQVRRIVADAAREAARTGRAVVLCGHRPVLPDMLRAAGLPEAALVPGELRTRNLSADPASSGPAERDPSGIGR</sequence>
<dbReference type="Gene3D" id="3.40.50.1240">
    <property type="entry name" value="Phosphoglycerate mutase-like"/>
    <property type="match status" value="1"/>
</dbReference>
<dbReference type="Proteomes" id="UP000527616">
    <property type="component" value="Unassembled WGS sequence"/>
</dbReference>
<feature type="region of interest" description="Disordered" evidence="2">
    <location>
        <begin position="271"/>
        <end position="294"/>
    </location>
</feature>
<evidence type="ECO:0000313" key="5">
    <source>
        <dbReference type="Proteomes" id="UP000527616"/>
    </source>
</evidence>
<dbReference type="InterPro" id="IPR020084">
    <property type="entry name" value="NUDIX_hydrolase_CS"/>
</dbReference>
<comment type="caution">
    <text evidence="4">The sequence shown here is derived from an EMBL/GenBank/DDBJ whole genome shotgun (WGS) entry which is preliminary data.</text>
</comment>